<protein>
    <submittedName>
        <fullName evidence="2">Uncharacterized protein</fullName>
    </submittedName>
</protein>
<sequence>MKSLNHILLTAILVTAYLCSPFLNSPAQAYSKRDYQVGKIIMATLGASDDTPPGKNLMASIQYCGKKKKPDTYCFSETPILRIGGKQTKYKWQSVIAFNRPYRNLDEMIVPQKWQQAYIGKDPLVGGNMYYKVIKNKKTGRKATLIKYKQLIDGTQLGLTVKFYFPLSRDRAIELTRNRWHRLVTAAEKNGFFTSNAQQRLVLTNLSGDGRELSDGDVIQHVTNFADPTELRLSIQRGSHTGSQVIFVDLPPSSKKYIDLSADNADLIKTNSGYRVTPKAESIVLNLNFDKIKKYSRLPGASSSGGIPIGPTVGGKIRLCNSRDDCDEVKVEVLDWDIIVPRFIVRTRRAEERRQRGNDVRSVPGGELNYTFNKIVRDDWWYEYIVNHKIVSGWEDSMLMGWRLDNAKDGGLHVAESDNRNPGQIAPYLTKTPLSVDFDLEVIQGVALKTPGRNERVTRAYWDKQRRLWRDYYVSYFALTIHKVSTANWSKSGTLGLWDLRGNIDQDWPARMVRKGAYGEHSLFDFDTPKIIRLGSISDETGDSVRPYSLKRLEKPGVYEIRLQMKVRRLDAPESDCTTPEEKAVGQCKDINVAIRVPVVKQRVKYKSLLQTNQRLRKY</sequence>
<evidence type="ECO:0000313" key="2">
    <source>
        <dbReference type="EMBL" id="BCL59737.1"/>
    </source>
</evidence>
<reference evidence="2" key="1">
    <citation type="submission" date="2020-09" db="EMBL/GenBank/DDBJ databases">
        <title>Desulfogranum mesoprofundum gen. nov., sp. nov., a novel mesophilic, sulfate-reducing chemolithoautotroph isolated from a deep-sea hydrothermal vent chimney in the Suiyo Seamount.</title>
        <authorList>
            <person name="Hashimoto Y."/>
            <person name="Nakagawa S."/>
        </authorList>
    </citation>
    <scope>NUCLEOTIDE SEQUENCE</scope>
    <source>
        <strain evidence="2">KT2</strain>
    </source>
</reference>
<gene>
    <name evidence="2" type="ORF">DGMP_04300</name>
</gene>
<feature type="chain" id="PRO_5034149601" evidence="1">
    <location>
        <begin position="30"/>
        <end position="619"/>
    </location>
</feature>
<feature type="signal peptide" evidence="1">
    <location>
        <begin position="1"/>
        <end position="29"/>
    </location>
</feature>
<dbReference type="EMBL" id="AP024086">
    <property type="protein sequence ID" value="BCL59737.1"/>
    <property type="molecule type" value="Genomic_DNA"/>
</dbReference>
<dbReference type="RefSeq" id="WP_228855928.1">
    <property type="nucleotide sequence ID" value="NZ_AP024086.1"/>
</dbReference>
<dbReference type="Proteomes" id="UP000826725">
    <property type="component" value="Chromosome"/>
</dbReference>
<dbReference type="KEGG" id="dbk:DGMP_04300"/>
<accession>A0A8D5JKP1</accession>
<keyword evidence="1" id="KW-0732">Signal</keyword>
<organism evidence="2 3">
    <name type="scientific">Desulfomarina profundi</name>
    <dbReference type="NCBI Taxonomy" id="2772557"/>
    <lineage>
        <taxon>Bacteria</taxon>
        <taxon>Pseudomonadati</taxon>
        <taxon>Thermodesulfobacteriota</taxon>
        <taxon>Desulfobulbia</taxon>
        <taxon>Desulfobulbales</taxon>
        <taxon>Desulfobulbaceae</taxon>
        <taxon>Desulfomarina</taxon>
    </lineage>
</organism>
<proteinExistence type="predicted"/>
<evidence type="ECO:0000313" key="3">
    <source>
        <dbReference type="Proteomes" id="UP000826725"/>
    </source>
</evidence>
<keyword evidence="3" id="KW-1185">Reference proteome</keyword>
<dbReference type="AlphaFoldDB" id="A0A8D5JKP1"/>
<evidence type="ECO:0000256" key="1">
    <source>
        <dbReference type="SAM" id="SignalP"/>
    </source>
</evidence>
<name>A0A8D5JKP1_9BACT</name>